<comment type="caution">
    <text evidence="1">The sequence shown here is derived from an EMBL/GenBank/DDBJ whole genome shotgun (WGS) entry which is preliminary data.</text>
</comment>
<evidence type="ECO:0000313" key="2">
    <source>
        <dbReference type="Proteomes" id="UP000317716"/>
    </source>
</evidence>
<feature type="non-terminal residue" evidence="1">
    <location>
        <position position="272"/>
    </location>
</feature>
<accession>A0A538S7I3</accession>
<dbReference type="EMBL" id="VBOS01000539">
    <property type="protein sequence ID" value="TMQ47320.1"/>
    <property type="molecule type" value="Genomic_DNA"/>
</dbReference>
<dbReference type="InterPro" id="IPR010281">
    <property type="entry name" value="DUF885"/>
</dbReference>
<name>A0A538S7I3_UNCEI</name>
<protein>
    <submittedName>
        <fullName evidence="1">DUF885 domain-containing protein</fullName>
    </submittedName>
</protein>
<dbReference type="Pfam" id="PF05960">
    <property type="entry name" value="DUF885"/>
    <property type="match status" value="1"/>
</dbReference>
<dbReference type="Proteomes" id="UP000317716">
    <property type="component" value="Unassembled WGS sequence"/>
</dbReference>
<proteinExistence type="predicted"/>
<evidence type="ECO:0000313" key="1">
    <source>
        <dbReference type="EMBL" id="TMQ47320.1"/>
    </source>
</evidence>
<reference evidence="1 2" key="1">
    <citation type="journal article" date="2019" name="Nat. Microbiol.">
        <title>Mediterranean grassland soil C-N compound turnover is dependent on rainfall and depth, and is mediated by genomically divergent microorganisms.</title>
        <authorList>
            <person name="Diamond S."/>
            <person name="Andeer P.F."/>
            <person name="Li Z."/>
            <person name="Crits-Christoph A."/>
            <person name="Burstein D."/>
            <person name="Anantharaman K."/>
            <person name="Lane K.R."/>
            <person name="Thomas B.C."/>
            <person name="Pan C."/>
            <person name="Northen T.R."/>
            <person name="Banfield J.F."/>
        </authorList>
    </citation>
    <scope>NUCLEOTIDE SEQUENCE [LARGE SCALE GENOMIC DNA]</scope>
    <source>
        <strain evidence="1">WS_2</strain>
    </source>
</reference>
<dbReference type="AlphaFoldDB" id="A0A538S7I3"/>
<organism evidence="1 2">
    <name type="scientific">Eiseniibacteriota bacterium</name>
    <dbReference type="NCBI Taxonomy" id="2212470"/>
    <lineage>
        <taxon>Bacteria</taxon>
        <taxon>Candidatus Eiseniibacteriota</taxon>
    </lineage>
</organism>
<sequence>MIESVRQFGALREEFVEITLRHNPVAATMAGIHDYDALLPDDTPDGVRERCAWLRDFDQRLVAAVPWQDLPAEQRVDFAVMRSRVASMRADLEEIRRHTRYAAMYPETALTGLFLLIARPFAPLEERKEPILSRLMAIPDYLAAARANLEEVPAVYRDIAAEVNATGPAFVDGLAGELIRAFPGEAERIEHAASRARIGFIHYQEFLDRDIKGRVGGSFAIGERWMNYKLEREHLLPFDCRALEELGREHIERTRVALEAAAARIDPARSWR</sequence>
<gene>
    <name evidence="1" type="ORF">E6K72_14155</name>
</gene>